<comment type="caution">
    <text evidence="1">The sequence shown here is derived from an EMBL/GenBank/DDBJ whole genome shotgun (WGS) entry which is preliminary data.</text>
</comment>
<reference evidence="1" key="1">
    <citation type="submission" date="2022-07" db="EMBL/GenBank/DDBJ databases">
        <title>Mycobacterium kiyosense sp. nov., scotochromogenic slow-glowing species isolated from respiratory specimens.</title>
        <authorList>
            <person name="Fukano H."/>
            <person name="Kazumi Y."/>
            <person name="Sakagami N."/>
            <person name="Ato M."/>
            <person name="Mitarai S."/>
            <person name="Hoshino Y."/>
        </authorList>
    </citation>
    <scope>NUCLEOTIDE SEQUENCE</scope>
    <source>
        <strain evidence="1">SRL2020-028</strain>
    </source>
</reference>
<evidence type="ECO:0000313" key="2">
    <source>
        <dbReference type="Proteomes" id="UP001165663"/>
    </source>
</evidence>
<dbReference type="EMBL" id="BRXE01000101">
    <property type="protein sequence ID" value="GLB85835.1"/>
    <property type="molecule type" value="Genomic_DNA"/>
</dbReference>
<evidence type="ECO:0000313" key="1">
    <source>
        <dbReference type="EMBL" id="GLB85835.1"/>
    </source>
</evidence>
<gene>
    <name evidence="1" type="ORF">SRL2020028_50910</name>
</gene>
<dbReference type="Proteomes" id="UP001165663">
    <property type="component" value="Unassembled WGS sequence"/>
</dbReference>
<dbReference type="AlphaFoldDB" id="A0AA37VCB0"/>
<sequence>MSGSAVTGAAAPIATPTEATKAMKCCRRLARTVIAPYRILALKYISQNAAPPPWRVAAERRITAARRSTAE</sequence>
<accession>A0AA37VCB0</accession>
<protein>
    <submittedName>
        <fullName evidence="1">Uncharacterized protein</fullName>
    </submittedName>
</protein>
<organism evidence="1 2">
    <name type="scientific">Mycobacterium kiyosense</name>
    <dbReference type="NCBI Taxonomy" id="2871094"/>
    <lineage>
        <taxon>Bacteria</taxon>
        <taxon>Bacillati</taxon>
        <taxon>Actinomycetota</taxon>
        <taxon>Actinomycetes</taxon>
        <taxon>Mycobacteriales</taxon>
        <taxon>Mycobacteriaceae</taxon>
        <taxon>Mycobacterium</taxon>
    </lineage>
</organism>
<proteinExistence type="predicted"/>
<name>A0AA37VCB0_9MYCO</name>